<proteinExistence type="predicted"/>
<reference evidence="3" key="1">
    <citation type="journal article" date="2019" name="bioRxiv">
        <title>The Genome of the Zebra Mussel, Dreissena polymorpha: A Resource for Invasive Species Research.</title>
        <authorList>
            <person name="McCartney M.A."/>
            <person name="Auch B."/>
            <person name="Kono T."/>
            <person name="Mallez S."/>
            <person name="Zhang Y."/>
            <person name="Obille A."/>
            <person name="Becker A."/>
            <person name="Abrahante J.E."/>
            <person name="Garbe J."/>
            <person name="Badalamenti J.P."/>
            <person name="Herman A."/>
            <person name="Mangelson H."/>
            <person name="Liachko I."/>
            <person name="Sullivan S."/>
            <person name="Sone E.D."/>
            <person name="Koren S."/>
            <person name="Silverstein K.A.T."/>
            <person name="Beckman K.B."/>
            <person name="Gohl D.M."/>
        </authorList>
    </citation>
    <scope>NUCLEOTIDE SEQUENCE</scope>
    <source>
        <strain evidence="3">Duluth1</strain>
        <tissue evidence="3">Whole animal</tissue>
    </source>
</reference>
<reference evidence="3" key="2">
    <citation type="submission" date="2020-11" db="EMBL/GenBank/DDBJ databases">
        <authorList>
            <person name="McCartney M.A."/>
            <person name="Auch B."/>
            <person name="Kono T."/>
            <person name="Mallez S."/>
            <person name="Becker A."/>
            <person name="Gohl D.M."/>
            <person name="Silverstein K.A.T."/>
            <person name="Koren S."/>
            <person name="Bechman K.B."/>
            <person name="Herman A."/>
            <person name="Abrahante J.E."/>
            <person name="Garbe J."/>
        </authorList>
    </citation>
    <scope>NUCLEOTIDE SEQUENCE</scope>
    <source>
        <strain evidence="3">Duluth1</strain>
        <tissue evidence="3">Whole animal</tissue>
    </source>
</reference>
<name>A0A9D4E1R1_DREPO</name>
<dbReference type="SUPFAM" id="SSF52540">
    <property type="entry name" value="P-loop containing nucleoside triphosphate hydrolases"/>
    <property type="match status" value="1"/>
</dbReference>
<dbReference type="InterPro" id="IPR027897">
    <property type="entry name" value="DUF4559"/>
</dbReference>
<dbReference type="PROSITE" id="PS50837">
    <property type="entry name" value="NACHT"/>
    <property type="match status" value="1"/>
</dbReference>
<evidence type="ECO:0000256" key="1">
    <source>
        <dbReference type="SAM" id="Coils"/>
    </source>
</evidence>
<dbReference type="PANTHER" id="PTHR46312">
    <property type="entry name" value="NACHT DOMAIN-CONTAINING PROTEIN"/>
    <property type="match status" value="1"/>
</dbReference>
<gene>
    <name evidence="3" type="ORF">DPMN_171761</name>
</gene>
<dbReference type="PANTHER" id="PTHR46312:SF2">
    <property type="entry name" value="NUCLEOTIDE-BINDING OLIGOMERIZATION DOMAIN-CONTAINING PROTEIN 2-LIKE"/>
    <property type="match status" value="1"/>
</dbReference>
<feature type="coiled-coil region" evidence="1">
    <location>
        <begin position="280"/>
        <end position="307"/>
    </location>
</feature>
<accession>A0A9D4E1R1</accession>
<keyword evidence="4" id="KW-1185">Reference proteome</keyword>
<dbReference type="InterPro" id="IPR007111">
    <property type="entry name" value="NACHT_NTPase"/>
</dbReference>
<organism evidence="3 4">
    <name type="scientific">Dreissena polymorpha</name>
    <name type="common">Zebra mussel</name>
    <name type="synonym">Mytilus polymorpha</name>
    <dbReference type="NCBI Taxonomy" id="45954"/>
    <lineage>
        <taxon>Eukaryota</taxon>
        <taxon>Metazoa</taxon>
        <taxon>Spiralia</taxon>
        <taxon>Lophotrochozoa</taxon>
        <taxon>Mollusca</taxon>
        <taxon>Bivalvia</taxon>
        <taxon>Autobranchia</taxon>
        <taxon>Heteroconchia</taxon>
        <taxon>Euheterodonta</taxon>
        <taxon>Imparidentia</taxon>
        <taxon>Neoheterodontei</taxon>
        <taxon>Myida</taxon>
        <taxon>Dreissenoidea</taxon>
        <taxon>Dreissenidae</taxon>
        <taxon>Dreissena</taxon>
    </lineage>
</organism>
<comment type="caution">
    <text evidence="3">The sequence shown here is derived from an EMBL/GenBank/DDBJ whole genome shotgun (WGS) entry which is preliminary data.</text>
</comment>
<dbReference type="InterPro" id="IPR027417">
    <property type="entry name" value="P-loop_NTPase"/>
</dbReference>
<dbReference type="Pfam" id="PF05729">
    <property type="entry name" value="NACHT"/>
    <property type="match status" value="1"/>
</dbReference>
<dbReference type="EMBL" id="JAIWYP010000009">
    <property type="protein sequence ID" value="KAH3770474.1"/>
    <property type="molecule type" value="Genomic_DNA"/>
</dbReference>
<protein>
    <recommendedName>
        <fullName evidence="2">NACHT domain-containing protein</fullName>
    </recommendedName>
</protein>
<sequence length="1127" mass="128295">MASLSAVFTEAERTNWLKAWLAVDIAKSGLEQFVDIEAKTLHTNIYNTIWSRSSAPAACKGCHTANLLKCPTQGVCKKQGAHGNCTAMHDTAAKQPRPCPKNVCNKVHDEIVNQHTFSNPSWKNTSAQQWAKHPWEIAKCYFPPDGYVGKTSVQDTDFNGLISFMMNCKHFNNMFSFAIAVGKQNPPCLLTKAREIGRTVRHSSMCKVTDPDLRDIFTILTSLLSDSKCLSHDVTAQEALRKLAELERDTLRITTEEMIHLLEAAQDTLKSVEHFADKALDEMKMHLEQCRKDLNAHTDKCKQELDEHAAKCTNAIDEHVSKMVESSYEQSCKELIERTKKLYRDTLNHVPISPLNDFKHEKLGDVYMPPKIVKMIENKGVFKKTDKQVTQYKGVFLTDDNVNRRIFLQGEAGSGKTTFLSKLALDWCGEPHDISACDNSSLFFSDIDVLQSFVFVFHITLRNSVKQFDVYTLIKEQIIDSIYSQEDREKAYKLVNEIMKREQCLILLDGLDEWTGPGDHHNLPTLVVDHSKCVMLFSTRPWKLAEVKITDLDRYTSVQLEGVNKPFELSRLILGRLVDKDDLELKCSAFKHYIMKQKLDNLLSSPMMLSAIVCSFAEGIELKGSKCEVYILLLESLFKKANSEMRTFEQPPFSCFTETQYIQPNIDTLNRLAELAFHLLFVNAKENSLVFSISELRKFKLNEKEQKEFALQSGILSSARNAALLRHSSLFSFIHLSMQEFLAAYHISRNTDLVDGLISVYLNRQRKAYRDISQVFIFLCGLDVTCAEKLSSMMDERNALCIYDRLDAFNFQKIILAGHREAVANGHNEAFLRLSTFRFDQQTSKTNDLHRIWTNNAANVISLEVYDMTKYFESKLMSPANDEYASHIKMDLSLCRKLKWLDLLGNEWRNSILLKDSASVTSLEFPIWIVQISTDPSQCTTLPSIECIELHHVKCSYTLLCNLLSSLLTLDHQAKFDLRDCEITACVKGAVSTLFNTGDVNIKTENKKIVVSSIYDYTLWNALNGLNIDSLSLDDRWKAFRENHKESLSQTLVFLLQLDKLSIDVNDSTPDQWKTLHGLNIKSLNLHIRGVNHAESMSQSLASLTQLEMLSIEVDNGTRALWEALHG</sequence>
<dbReference type="AlphaFoldDB" id="A0A9D4E1R1"/>
<dbReference type="Pfam" id="PF15112">
    <property type="entry name" value="DUF4559"/>
    <property type="match status" value="1"/>
</dbReference>
<feature type="domain" description="NACHT" evidence="2">
    <location>
        <begin position="404"/>
        <end position="513"/>
    </location>
</feature>
<evidence type="ECO:0000313" key="3">
    <source>
        <dbReference type="EMBL" id="KAH3770474.1"/>
    </source>
</evidence>
<dbReference type="Gene3D" id="3.40.50.300">
    <property type="entry name" value="P-loop containing nucleotide triphosphate hydrolases"/>
    <property type="match status" value="1"/>
</dbReference>
<dbReference type="Proteomes" id="UP000828390">
    <property type="component" value="Unassembled WGS sequence"/>
</dbReference>
<keyword evidence="1" id="KW-0175">Coiled coil</keyword>
<evidence type="ECO:0000313" key="4">
    <source>
        <dbReference type="Proteomes" id="UP000828390"/>
    </source>
</evidence>
<evidence type="ECO:0000259" key="2">
    <source>
        <dbReference type="PROSITE" id="PS50837"/>
    </source>
</evidence>